<gene>
    <name evidence="3" type="ORF">cyc_03229</name>
</gene>
<organism evidence="3 4">
    <name type="scientific">Cyclospora cayetanensis</name>
    <dbReference type="NCBI Taxonomy" id="88456"/>
    <lineage>
        <taxon>Eukaryota</taxon>
        <taxon>Sar</taxon>
        <taxon>Alveolata</taxon>
        <taxon>Apicomplexa</taxon>
        <taxon>Conoidasida</taxon>
        <taxon>Coccidia</taxon>
        <taxon>Eucoccidiorida</taxon>
        <taxon>Eimeriorina</taxon>
        <taxon>Eimeriidae</taxon>
        <taxon>Cyclospora</taxon>
    </lineage>
</organism>
<protein>
    <submittedName>
        <fullName evidence="3">Uncharacterized protein</fullName>
    </submittedName>
</protein>
<dbReference type="Pfam" id="PF05096">
    <property type="entry name" value="Glu_cyclase_2"/>
    <property type="match status" value="2"/>
</dbReference>
<dbReference type="PANTHER" id="PTHR31270">
    <property type="entry name" value="GLUTAMINYL-PEPTIDE CYCLOTRANSFERASE"/>
    <property type="match status" value="1"/>
</dbReference>
<sequence>MDCRSSAAFNKHRVTPLFLFAYLSKANSVPALLPVITLDFSYSCAVYPEFSEEPSAAGATTHSDSSIPRHAASPCRCKYAEINSKGACRVLGTPRNSSPPAAVAEDPHLYIQPDCDGGCAPPFPRLGVQEASAQPEVQAAALARALALAAPTTSSKSKSSGWCHVLLDMPSPQSHSADQGSSRGGPRSGFSWGPYAVRTRVLQAIVGLLVTTLFFSVYWLSLPRMPSLQSDGGVQLGTPAVYEGAREAAIDVWSAAGNYRSRTLGASLTTETAFDGGPLGISEETFERGPSPPSREAKTVWFPSPTIGFSEDAPFTFDPMRALSAPASAFSFIKETPQKRGAPVELYAVVHACTQTIPYPRIPRGFPQRGPHWGPPFVQGLQSAGQSLLLQSSGLYGRSYLRELRLTSETRRQGEQKAGTRMLMERVFFLSNNHFAEGFSLYYSTVLQRLLVLVLTWESNTVYAIDYETLECIGTFAVPQIEGWGFTSSFELALYEDLKEAQKQAAAAVAAAAASRWDAESANSTPHAPSLASNNAAAEAAAAAMAAAAAAKEDLAAAEKRLLEHAAKQQLWITTGGPELVEVSVHSIETPLAARKAELKATVKRLQEKPQQFSQQNQEESLPTITRPSPTCRTLLGSLSIRQAAVAHCLGQVLVGLNELEYNKKRQSLIANLYGLPVAVEIRPDSGECVALYSFSGVALVEQLHDETRNVSNGIAIPYERAQAPSEATSPPQEEAPRSLIISGKGWPALARVRLRRLRIGDTIGYEPRRLPWEEPDCPDSDDTDEETLPFLEVESFSALRKKVPQFLFTRQMRRQHHL</sequence>
<evidence type="ECO:0000313" key="3">
    <source>
        <dbReference type="EMBL" id="OEH75093.1"/>
    </source>
</evidence>
<feature type="transmembrane region" description="Helical" evidence="2">
    <location>
        <begin position="201"/>
        <end position="220"/>
    </location>
</feature>
<keyword evidence="2" id="KW-0472">Membrane</keyword>
<evidence type="ECO:0000313" key="4">
    <source>
        <dbReference type="Proteomes" id="UP000095192"/>
    </source>
</evidence>
<dbReference type="AlphaFoldDB" id="A0A1D3CV60"/>
<dbReference type="VEuPathDB" id="ToxoDB:cyc_03229"/>
<dbReference type="InParanoid" id="A0A1D3CV60"/>
<reference evidence="3 4" key="1">
    <citation type="journal article" date="2016" name="BMC Genomics">
        <title>Comparative genomics reveals Cyclospora cayetanensis possesses coccidia-like metabolism and invasion components but unique surface antigens.</title>
        <authorList>
            <person name="Liu S."/>
            <person name="Wang L."/>
            <person name="Zheng H."/>
            <person name="Xu Z."/>
            <person name="Roellig D.M."/>
            <person name="Li N."/>
            <person name="Frace M.A."/>
            <person name="Tang K."/>
            <person name="Arrowood M.J."/>
            <person name="Moss D.M."/>
            <person name="Zhang L."/>
            <person name="Feng Y."/>
            <person name="Xiao L."/>
        </authorList>
    </citation>
    <scope>NUCLEOTIDE SEQUENCE [LARGE SCALE GENOMIC DNA]</scope>
    <source>
        <strain evidence="3 4">CHN_HEN01</strain>
    </source>
</reference>
<name>A0A1D3CV60_9EIME</name>
<dbReference type="Proteomes" id="UP000095192">
    <property type="component" value="Unassembled WGS sequence"/>
</dbReference>
<dbReference type="GO" id="GO:0016603">
    <property type="term" value="F:glutaminyl-peptide cyclotransferase activity"/>
    <property type="evidence" value="ECO:0007669"/>
    <property type="project" value="InterPro"/>
</dbReference>
<keyword evidence="1" id="KW-0175">Coiled coil</keyword>
<keyword evidence="2" id="KW-1133">Transmembrane helix</keyword>
<dbReference type="PANTHER" id="PTHR31270:SF1">
    <property type="entry name" value="GLUTAMINYL-PEPTIDE CYCLOTRANSFERASE"/>
    <property type="match status" value="1"/>
</dbReference>
<dbReference type="EMBL" id="JROU02001829">
    <property type="protein sequence ID" value="OEH75093.1"/>
    <property type="molecule type" value="Genomic_DNA"/>
</dbReference>
<comment type="caution">
    <text evidence="3">The sequence shown here is derived from an EMBL/GenBank/DDBJ whole genome shotgun (WGS) entry which is preliminary data.</text>
</comment>
<proteinExistence type="predicted"/>
<feature type="coiled-coil region" evidence="1">
    <location>
        <begin position="541"/>
        <end position="568"/>
    </location>
</feature>
<keyword evidence="4" id="KW-1185">Reference proteome</keyword>
<accession>A0A1D3CV60</accession>
<dbReference type="InterPro" id="IPR007788">
    <property type="entry name" value="QCT"/>
</dbReference>
<evidence type="ECO:0000256" key="2">
    <source>
        <dbReference type="SAM" id="Phobius"/>
    </source>
</evidence>
<keyword evidence="2" id="KW-0812">Transmembrane</keyword>
<evidence type="ECO:0000256" key="1">
    <source>
        <dbReference type="SAM" id="Coils"/>
    </source>
</evidence>